<protein>
    <submittedName>
        <fullName evidence="2">Uncharacterized protein</fullName>
    </submittedName>
</protein>
<name>A0A6F8PTA3_9GAMM</name>
<evidence type="ECO:0000256" key="1">
    <source>
        <dbReference type="SAM" id="Phobius"/>
    </source>
</evidence>
<keyword evidence="1" id="KW-1133">Transmembrane helix</keyword>
<keyword evidence="3" id="KW-1185">Reference proteome</keyword>
<evidence type="ECO:0000313" key="3">
    <source>
        <dbReference type="Proteomes" id="UP000501726"/>
    </source>
</evidence>
<keyword evidence="1" id="KW-0812">Transmembrane</keyword>
<sequence>MTPSNANPNAKLSDAKNAKTVALPTPDELLQRLQQVDCSRFDVDKRMNEMRGNRIWFSAMAIPVSAVFLTIFTLIGAFAFDQPIPSFLISAAILYWIGTLIDSQQRHLPIQARNEIMQLIAETEGEQGLVPHFSYFLPKRYRHLWQSLKKGNYHYIEQYIQAITLLQKSLDANKFIQFWYLKHPQQAEPETTEDHPFAEVVNKAKKSA</sequence>
<dbReference type="KEGG" id="tse:THMIRHAS_07360"/>
<gene>
    <name evidence="2" type="ORF">THMIRHAS_07360</name>
</gene>
<accession>A0A6F8PTA3</accession>
<keyword evidence="1" id="KW-0472">Membrane</keyword>
<dbReference type="AlphaFoldDB" id="A0A6F8PTA3"/>
<organism evidence="2 3">
    <name type="scientific">Thiosulfatimonas sediminis</name>
    <dbReference type="NCBI Taxonomy" id="2675054"/>
    <lineage>
        <taxon>Bacteria</taxon>
        <taxon>Pseudomonadati</taxon>
        <taxon>Pseudomonadota</taxon>
        <taxon>Gammaproteobacteria</taxon>
        <taxon>Thiotrichales</taxon>
        <taxon>Piscirickettsiaceae</taxon>
        <taxon>Thiosulfatimonas</taxon>
    </lineage>
</organism>
<evidence type="ECO:0000313" key="2">
    <source>
        <dbReference type="EMBL" id="BBP45363.1"/>
    </source>
</evidence>
<dbReference type="Proteomes" id="UP000501726">
    <property type="component" value="Chromosome"/>
</dbReference>
<feature type="transmembrane region" description="Helical" evidence="1">
    <location>
        <begin position="84"/>
        <end position="101"/>
    </location>
</feature>
<feature type="transmembrane region" description="Helical" evidence="1">
    <location>
        <begin position="55"/>
        <end position="78"/>
    </location>
</feature>
<proteinExistence type="predicted"/>
<dbReference type="EMBL" id="AP021889">
    <property type="protein sequence ID" value="BBP45363.1"/>
    <property type="molecule type" value="Genomic_DNA"/>
</dbReference>
<reference evidence="3" key="1">
    <citation type="submission" date="2019-11" db="EMBL/GenBank/DDBJ databases">
        <title>Isolation and characterization of two novel species in the genus Thiomicrorhabdus.</title>
        <authorList>
            <person name="Mochizuki J."/>
            <person name="Kojima H."/>
            <person name="Fukui M."/>
        </authorList>
    </citation>
    <scope>NUCLEOTIDE SEQUENCE [LARGE SCALE GENOMIC DNA]</scope>
    <source>
        <strain evidence="3">aks77</strain>
    </source>
</reference>
<dbReference type="RefSeq" id="WP_194240655.1">
    <property type="nucleotide sequence ID" value="NZ_AP021889.1"/>
</dbReference>